<keyword evidence="4" id="KW-1185">Reference proteome</keyword>
<dbReference type="InterPro" id="IPR002347">
    <property type="entry name" value="SDR_fam"/>
</dbReference>
<dbReference type="PROSITE" id="PS00061">
    <property type="entry name" value="ADH_SHORT"/>
    <property type="match status" value="1"/>
</dbReference>
<protein>
    <recommendedName>
        <fullName evidence="5">SDR family oxidoreductase</fullName>
    </recommendedName>
</protein>
<dbReference type="PANTHER" id="PTHR43477">
    <property type="entry name" value="DIHYDROANTICAPSIN 7-DEHYDROGENASE"/>
    <property type="match status" value="1"/>
</dbReference>
<comment type="similarity">
    <text evidence="1">Belongs to the short-chain dehydrogenases/reductases (SDR) family.</text>
</comment>
<dbReference type="SUPFAM" id="SSF51735">
    <property type="entry name" value="NAD(P)-binding Rossmann-fold domains"/>
    <property type="match status" value="1"/>
</dbReference>
<gene>
    <name evidence="3" type="ORF">GCM10025881_08380</name>
</gene>
<reference evidence="4" key="1">
    <citation type="journal article" date="2019" name="Int. J. Syst. Evol. Microbiol.">
        <title>The Global Catalogue of Microorganisms (GCM) 10K type strain sequencing project: providing services to taxonomists for standard genome sequencing and annotation.</title>
        <authorList>
            <consortium name="The Broad Institute Genomics Platform"/>
            <consortium name="The Broad Institute Genome Sequencing Center for Infectious Disease"/>
            <person name="Wu L."/>
            <person name="Ma J."/>
        </authorList>
    </citation>
    <scope>NUCLEOTIDE SEQUENCE [LARGE SCALE GENOMIC DNA]</scope>
    <source>
        <strain evidence="4">NBRC 108894</strain>
    </source>
</reference>
<evidence type="ECO:0000256" key="1">
    <source>
        <dbReference type="ARBA" id="ARBA00006484"/>
    </source>
</evidence>
<evidence type="ECO:0000256" key="2">
    <source>
        <dbReference type="ARBA" id="ARBA00023002"/>
    </source>
</evidence>
<comment type="caution">
    <text evidence="3">The sequence shown here is derived from an EMBL/GenBank/DDBJ whole genome shotgun (WGS) entry which is preliminary data.</text>
</comment>
<dbReference type="InterPro" id="IPR036291">
    <property type="entry name" value="NAD(P)-bd_dom_sf"/>
</dbReference>
<dbReference type="InterPro" id="IPR051122">
    <property type="entry name" value="SDR_DHRS6-like"/>
</dbReference>
<dbReference type="Pfam" id="PF13561">
    <property type="entry name" value="adh_short_C2"/>
    <property type="match status" value="1"/>
</dbReference>
<accession>A0ABQ6K3J2</accession>
<dbReference type="Proteomes" id="UP001157034">
    <property type="component" value="Unassembled WGS sequence"/>
</dbReference>
<dbReference type="Gene3D" id="3.40.50.720">
    <property type="entry name" value="NAD(P)-binding Rossmann-like Domain"/>
    <property type="match status" value="1"/>
</dbReference>
<dbReference type="InterPro" id="IPR020904">
    <property type="entry name" value="Sc_DH/Rdtase_CS"/>
</dbReference>
<evidence type="ECO:0008006" key="5">
    <source>
        <dbReference type="Google" id="ProtNLM"/>
    </source>
</evidence>
<dbReference type="PRINTS" id="PR00081">
    <property type="entry name" value="GDHRDH"/>
</dbReference>
<sequence length="166" mass="17214">MGAVLSAGMNRPAPAAGYPMDDFDAIFAVNVRAAFVACRALHPVLTAHGGGRIVAMSSQLGSVGFPDRVPYAASKHAVNGMVRGLAVEWAPAGITVNAVAPTFVETEFTRANLARPEFRAEVLSRIPGGRLATVEEVAAATCFLLAPRSGSITGHVLAVDGGWTAW</sequence>
<dbReference type="PANTHER" id="PTHR43477:SF1">
    <property type="entry name" value="DIHYDROANTICAPSIN 7-DEHYDROGENASE"/>
    <property type="match status" value="1"/>
</dbReference>
<name>A0ABQ6K3J2_9MICO</name>
<keyword evidence="2" id="KW-0560">Oxidoreductase</keyword>
<evidence type="ECO:0000313" key="3">
    <source>
        <dbReference type="EMBL" id="GMA94014.1"/>
    </source>
</evidence>
<proteinExistence type="inferred from homology"/>
<evidence type="ECO:0000313" key="4">
    <source>
        <dbReference type="Proteomes" id="UP001157034"/>
    </source>
</evidence>
<dbReference type="EMBL" id="BSVB01000001">
    <property type="protein sequence ID" value="GMA94014.1"/>
    <property type="molecule type" value="Genomic_DNA"/>
</dbReference>
<organism evidence="3 4">
    <name type="scientific">Pseudolysinimonas kribbensis</name>
    <dbReference type="NCBI Taxonomy" id="433641"/>
    <lineage>
        <taxon>Bacteria</taxon>
        <taxon>Bacillati</taxon>
        <taxon>Actinomycetota</taxon>
        <taxon>Actinomycetes</taxon>
        <taxon>Micrococcales</taxon>
        <taxon>Microbacteriaceae</taxon>
        <taxon>Pseudolysinimonas</taxon>
    </lineage>
</organism>